<dbReference type="GeneID" id="109712235"/>
<accession>A0A6P5FD95</accession>
<dbReference type="OrthoDB" id="1913204at2759"/>
<dbReference type="PANTHER" id="PTHR33385">
    <property type="entry name" value="PROTEIN XRI1"/>
    <property type="match status" value="1"/>
</dbReference>
<dbReference type="GO" id="GO:0007143">
    <property type="term" value="P:female meiotic nuclear division"/>
    <property type="evidence" value="ECO:0007669"/>
    <property type="project" value="InterPro"/>
</dbReference>
<dbReference type="InterPro" id="IPR039933">
    <property type="entry name" value="XRI1"/>
</dbReference>
<gene>
    <name evidence="3" type="primary">LOC109712235</name>
</gene>
<feature type="region of interest" description="Disordered" evidence="1">
    <location>
        <begin position="244"/>
        <end position="266"/>
    </location>
</feature>
<sequence>MDCDENNGDHNEMWEWRGTEFDLQRDPLNDTSHCFWGEVNEDANDLFYMFNDQTPIKDCTDFDYQVSDAGGGISNKELECGEASQFKRRRMLQFTAENNETMDCSMMGEGLMQTVEWNSGWNTEVAGDKYALSCEGLDQSSEGWFAKCLNESEANCCSEEMNNSMAPIDQVDVSEFHKVSPEIEADGAQENSIPVRPRVFKGRKSFIEAPTKLTTSIAYPFALIKPCGVHGDVTLNDINQWIHNPPSSKFKNKKDEESNSYPTSAFSGKPVVVKTKIRTDGGKGSITIMRTRG</sequence>
<dbReference type="Proteomes" id="UP000515123">
    <property type="component" value="Linkage group 1"/>
</dbReference>
<dbReference type="RefSeq" id="XP_020091285.1">
    <property type="nucleotide sequence ID" value="XM_020235696.1"/>
</dbReference>
<protein>
    <submittedName>
        <fullName evidence="3">Protein XRI1-like isoform X1</fullName>
    </submittedName>
</protein>
<dbReference type="AlphaFoldDB" id="A0A6P5FD95"/>
<dbReference type="GO" id="GO:0007140">
    <property type="term" value="P:male meiotic nuclear division"/>
    <property type="evidence" value="ECO:0007669"/>
    <property type="project" value="InterPro"/>
</dbReference>
<organism evidence="2 3">
    <name type="scientific">Ananas comosus</name>
    <name type="common">Pineapple</name>
    <name type="synonym">Ananas ananas</name>
    <dbReference type="NCBI Taxonomy" id="4615"/>
    <lineage>
        <taxon>Eukaryota</taxon>
        <taxon>Viridiplantae</taxon>
        <taxon>Streptophyta</taxon>
        <taxon>Embryophyta</taxon>
        <taxon>Tracheophyta</taxon>
        <taxon>Spermatophyta</taxon>
        <taxon>Magnoliopsida</taxon>
        <taxon>Liliopsida</taxon>
        <taxon>Poales</taxon>
        <taxon>Bromeliaceae</taxon>
        <taxon>Bromelioideae</taxon>
        <taxon>Ananas</taxon>
    </lineage>
</organism>
<name>A0A6P5FD95_ANACO</name>
<reference evidence="3" key="2">
    <citation type="submission" date="2025-08" db="UniProtKB">
        <authorList>
            <consortium name="RefSeq"/>
        </authorList>
    </citation>
    <scope>IDENTIFICATION</scope>
    <source>
        <tissue evidence="3">Leaf</tissue>
    </source>
</reference>
<evidence type="ECO:0000313" key="2">
    <source>
        <dbReference type="Proteomes" id="UP000515123"/>
    </source>
</evidence>
<evidence type="ECO:0000313" key="3">
    <source>
        <dbReference type="RefSeq" id="XP_020091285.1"/>
    </source>
</evidence>
<proteinExistence type="predicted"/>
<dbReference type="PANTHER" id="PTHR33385:SF4">
    <property type="entry name" value="PROTEIN XRI1"/>
    <property type="match status" value="1"/>
</dbReference>
<keyword evidence="2" id="KW-1185">Reference proteome</keyword>
<reference evidence="2" key="1">
    <citation type="journal article" date="2015" name="Nat. Genet.">
        <title>The pineapple genome and the evolution of CAM photosynthesis.</title>
        <authorList>
            <person name="Ming R."/>
            <person name="VanBuren R."/>
            <person name="Wai C.M."/>
            <person name="Tang H."/>
            <person name="Schatz M.C."/>
            <person name="Bowers J.E."/>
            <person name="Lyons E."/>
            <person name="Wang M.L."/>
            <person name="Chen J."/>
            <person name="Biggers E."/>
            <person name="Zhang J."/>
            <person name="Huang L."/>
            <person name="Zhang L."/>
            <person name="Miao W."/>
            <person name="Zhang J."/>
            <person name="Ye Z."/>
            <person name="Miao C."/>
            <person name="Lin Z."/>
            <person name="Wang H."/>
            <person name="Zhou H."/>
            <person name="Yim W.C."/>
            <person name="Priest H.D."/>
            <person name="Zheng C."/>
            <person name="Woodhouse M."/>
            <person name="Edger P.P."/>
            <person name="Guyot R."/>
            <person name="Guo H.B."/>
            <person name="Guo H."/>
            <person name="Zheng G."/>
            <person name="Singh R."/>
            <person name="Sharma A."/>
            <person name="Min X."/>
            <person name="Zheng Y."/>
            <person name="Lee H."/>
            <person name="Gurtowski J."/>
            <person name="Sedlazeck F.J."/>
            <person name="Harkess A."/>
            <person name="McKain M.R."/>
            <person name="Liao Z."/>
            <person name="Fang J."/>
            <person name="Liu J."/>
            <person name="Zhang X."/>
            <person name="Zhang Q."/>
            <person name="Hu W."/>
            <person name="Qin Y."/>
            <person name="Wang K."/>
            <person name="Chen L.Y."/>
            <person name="Shirley N."/>
            <person name="Lin Y.R."/>
            <person name="Liu L.Y."/>
            <person name="Hernandez A.G."/>
            <person name="Wright C.L."/>
            <person name="Bulone V."/>
            <person name="Tuskan G.A."/>
            <person name="Heath K."/>
            <person name="Zee F."/>
            <person name="Moore P.H."/>
            <person name="Sunkar R."/>
            <person name="Leebens-Mack J.H."/>
            <person name="Mockler T."/>
            <person name="Bennetzen J.L."/>
            <person name="Freeling M."/>
            <person name="Sankoff D."/>
            <person name="Paterson A.H."/>
            <person name="Zhu X."/>
            <person name="Yang X."/>
            <person name="Smith J.A."/>
            <person name="Cushman J.C."/>
            <person name="Paull R.E."/>
            <person name="Yu Q."/>
        </authorList>
    </citation>
    <scope>NUCLEOTIDE SEQUENCE [LARGE SCALE GENOMIC DNA]</scope>
    <source>
        <strain evidence="2">cv. F153</strain>
    </source>
</reference>
<evidence type="ECO:0000256" key="1">
    <source>
        <dbReference type="SAM" id="MobiDB-lite"/>
    </source>
</evidence>